<reference evidence="2" key="1">
    <citation type="submission" date="2024-04" db="EMBL/GenBank/DDBJ databases">
        <authorList>
            <consortium name="Molecular Ecology Group"/>
        </authorList>
    </citation>
    <scope>NUCLEOTIDE SEQUENCE</scope>
</reference>
<sequence>MLAKGEEPAVIEEMIIESVDGKRNEESTEGRNEELVEEVEYNGKPERSKGGGGGGGGEERRITTCHQFMRASEEGSVSNLKGSPMHSIGTQISATLISPLASSKTKPRTYLHLKSNKVDPIRDADASDENPGMSETVTSRFVSPAVRKDERAESPNPIEHRKKDVCSYCKSLKPTSANYCNIFKDKRGRYFCEFCAPTDKITSRLEVTDLKKLRCANCRLSLRARGVKTNIKLKSDACPKCGQSQRQTAASSPSSM</sequence>
<organism evidence="2 3">
    <name type="scientific">Lasius platythorax</name>
    <dbReference type="NCBI Taxonomy" id="488582"/>
    <lineage>
        <taxon>Eukaryota</taxon>
        <taxon>Metazoa</taxon>
        <taxon>Ecdysozoa</taxon>
        <taxon>Arthropoda</taxon>
        <taxon>Hexapoda</taxon>
        <taxon>Insecta</taxon>
        <taxon>Pterygota</taxon>
        <taxon>Neoptera</taxon>
        <taxon>Endopterygota</taxon>
        <taxon>Hymenoptera</taxon>
        <taxon>Apocrita</taxon>
        <taxon>Aculeata</taxon>
        <taxon>Formicoidea</taxon>
        <taxon>Formicidae</taxon>
        <taxon>Formicinae</taxon>
        <taxon>Lasius</taxon>
        <taxon>Lasius</taxon>
    </lineage>
</organism>
<evidence type="ECO:0000256" key="1">
    <source>
        <dbReference type="SAM" id="MobiDB-lite"/>
    </source>
</evidence>
<keyword evidence="3" id="KW-1185">Reference proteome</keyword>
<proteinExistence type="predicted"/>
<dbReference type="EMBL" id="OZ034837">
    <property type="protein sequence ID" value="CAL1678691.1"/>
    <property type="molecule type" value="Genomic_DNA"/>
</dbReference>
<name>A0AAV2NHT4_9HYME</name>
<dbReference type="AlphaFoldDB" id="A0AAV2NHT4"/>
<gene>
    <name evidence="2" type="ORF">LPLAT_LOCUS4487</name>
</gene>
<feature type="region of interest" description="Disordered" evidence="1">
    <location>
        <begin position="18"/>
        <end position="61"/>
    </location>
</feature>
<feature type="compositionally biased region" description="Basic and acidic residues" evidence="1">
    <location>
        <begin position="19"/>
        <end position="34"/>
    </location>
</feature>
<protein>
    <submittedName>
        <fullName evidence="2">Uncharacterized protein</fullName>
    </submittedName>
</protein>
<evidence type="ECO:0000313" key="3">
    <source>
        <dbReference type="Proteomes" id="UP001497644"/>
    </source>
</evidence>
<dbReference type="Proteomes" id="UP001497644">
    <property type="component" value="Chromosome 14"/>
</dbReference>
<accession>A0AAV2NHT4</accession>
<evidence type="ECO:0000313" key="2">
    <source>
        <dbReference type="EMBL" id="CAL1678691.1"/>
    </source>
</evidence>